<dbReference type="Pfam" id="PF21702">
    <property type="entry name" value="GLGE_C"/>
    <property type="match status" value="1"/>
</dbReference>
<accession>A0A4V2PVY5</accession>
<dbReference type="Pfam" id="PF11896">
    <property type="entry name" value="GlgE_dom_N_S"/>
    <property type="match status" value="1"/>
</dbReference>
<dbReference type="Gene3D" id="2.60.40.10">
    <property type="entry name" value="Immunoglobulins"/>
    <property type="match status" value="1"/>
</dbReference>
<dbReference type="InterPro" id="IPR006047">
    <property type="entry name" value="GH13_cat_dom"/>
</dbReference>
<feature type="active site" description="Proton donor" evidence="6">
    <location>
        <position position="417"/>
    </location>
</feature>
<dbReference type="PANTHER" id="PTHR47786:SF2">
    <property type="entry name" value="GLYCOSYL HYDROLASE FAMILY 13 CATALYTIC DOMAIN-CONTAINING PROTEIN"/>
    <property type="match status" value="1"/>
</dbReference>
<comment type="caution">
    <text evidence="8">The sequence shown here is derived from an EMBL/GenBank/DDBJ whole genome shotgun (WGS) entry which is preliminary data.</text>
</comment>
<dbReference type="SMART" id="SM00642">
    <property type="entry name" value="Aamy"/>
    <property type="match status" value="1"/>
</dbReference>
<dbReference type="InterPro" id="IPR013780">
    <property type="entry name" value="Glyco_hydro_b"/>
</dbReference>
<feature type="binding site" evidence="6">
    <location>
        <position position="389"/>
    </location>
    <ligand>
        <name>alpha-maltose 1-phosphate</name>
        <dbReference type="ChEBI" id="CHEBI:63576"/>
    </ligand>
</feature>
<dbReference type="GO" id="GO:0004553">
    <property type="term" value="F:hydrolase activity, hydrolyzing O-glycosyl compounds"/>
    <property type="evidence" value="ECO:0007669"/>
    <property type="project" value="InterPro"/>
</dbReference>
<feature type="binding site" evidence="6">
    <location>
        <position position="317"/>
    </location>
    <ligand>
        <name>alpha-maltose 1-phosphate</name>
        <dbReference type="ChEBI" id="CHEBI:63576"/>
    </ligand>
</feature>
<evidence type="ECO:0000259" key="7">
    <source>
        <dbReference type="SMART" id="SM00642"/>
    </source>
</evidence>
<dbReference type="InterPro" id="IPR013783">
    <property type="entry name" value="Ig-like_fold"/>
</dbReference>
<proteinExistence type="inferred from homology"/>
<evidence type="ECO:0000256" key="4">
    <source>
        <dbReference type="ARBA" id="ARBA00023277"/>
    </source>
</evidence>
<dbReference type="GO" id="GO:0016758">
    <property type="term" value="F:hexosyltransferase activity"/>
    <property type="evidence" value="ECO:0007669"/>
    <property type="project" value="UniProtKB-UniRule"/>
</dbReference>
<reference evidence="8 9" key="1">
    <citation type="submission" date="2019-03" db="EMBL/GenBank/DDBJ databases">
        <title>Genomic Encyclopedia of Type Strains, Phase IV (KMG-IV): sequencing the most valuable type-strain genomes for metagenomic binning, comparative biology and taxonomic classification.</title>
        <authorList>
            <person name="Goeker M."/>
        </authorList>
    </citation>
    <scope>NUCLEOTIDE SEQUENCE [LARGE SCALE GENOMIC DNA]</scope>
    <source>
        <strain evidence="8 9">DSM 103428</strain>
    </source>
</reference>
<dbReference type="InterPro" id="IPR049171">
    <property type="entry name" value="GLGE_C"/>
</dbReference>
<dbReference type="HAMAP" id="MF_02124">
    <property type="entry name" value="GlgE"/>
    <property type="match status" value="1"/>
</dbReference>
<comment type="catalytic activity">
    <reaction evidence="5 6">
        <text>alpha-maltose 1-phosphate + [(1-&gt;4)-alpha-D-glucosyl](n) = [(1-&gt;4)-alpha-D-glucosyl](n+2) + phosphate</text>
        <dbReference type="Rhea" id="RHEA:42692"/>
        <dbReference type="Rhea" id="RHEA-COMP:9584"/>
        <dbReference type="Rhea" id="RHEA-COMP:10183"/>
        <dbReference type="ChEBI" id="CHEBI:15444"/>
        <dbReference type="ChEBI" id="CHEBI:43474"/>
        <dbReference type="ChEBI" id="CHEBI:63576"/>
        <dbReference type="EC" id="2.4.99.16"/>
    </reaction>
</comment>
<feature type="binding site" evidence="6">
    <location>
        <position position="352"/>
    </location>
    <ligand>
        <name>alpha-maltose 1-phosphate</name>
        <dbReference type="ChEBI" id="CHEBI:63576"/>
    </ligand>
</feature>
<evidence type="ECO:0000256" key="3">
    <source>
        <dbReference type="ARBA" id="ARBA00022679"/>
    </source>
</evidence>
<feature type="domain" description="Glycosyl hydrolase family 13 catalytic" evidence="7">
    <location>
        <begin position="209"/>
        <end position="555"/>
    </location>
</feature>
<evidence type="ECO:0000256" key="6">
    <source>
        <dbReference type="HAMAP-Rule" id="MF_02124"/>
    </source>
</evidence>
<comment type="similarity">
    <text evidence="6">Belongs to the glycosyl hydrolase 13 family. GlgE subfamily.</text>
</comment>
<dbReference type="GO" id="GO:0030979">
    <property type="term" value="P:alpha-glucan biosynthetic process"/>
    <property type="evidence" value="ECO:0007669"/>
    <property type="project" value="UniProtKB-UniRule"/>
</dbReference>
<feature type="site" description="Transition state stabilizer" evidence="6">
    <location>
        <position position="475"/>
    </location>
</feature>
<protein>
    <recommendedName>
        <fullName evidence="6">Alpha-1,4-glucan:maltose-1-phosphate maltosyltransferase</fullName>
        <shortName evidence="6">GMPMT</shortName>
        <ecNumber evidence="6">2.4.99.16</ecNumber>
    </recommendedName>
    <alternativeName>
        <fullName evidence="6">(1-&gt;4)-alpha-D-glucan:maltose-1-phosphate alpha-D-maltosyltransferase</fullName>
    </alternativeName>
</protein>
<feature type="active site" description="Nucleophile" evidence="6">
    <location>
        <position position="388"/>
    </location>
</feature>
<dbReference type="PANTHER" id="PTHR47786">
    <property type="entry name" value="ALPHA-1,4-GLUCAN:MALTOSE-1-PHOSPHATE MALTOSYLTRANSFERASE"/>
    <property type="match status" value="1"/>
</dbReference>
<dbReference type="SUPFAM" id="SSF51445">
    <property type="entry name" value="(Trans)glycosidases"/>
    <property type="match status" value="1"/>
</dbReference>
<sequence>MIEPEIVSKPKDGKKRVVIEGVTPQLDAGRFAVKRIVGDTLTVEADVFGDGHDHVTARLLYRHHSETAWRSVRMKPLGNDRWRASFPLERLGRYIYTIAGAVDHFDTWRSDLIKRLEAGQDVHVDLQNGGLLLEHSARLAARQDAVRLNEAAQALRSRSDEEDTKVLALDPTILALVERYPDEAMETRYERQLEVIVDRERARFSSWYEMFPRSASDVPGRHGTFADCAARLDYVAELGFNVLYMPPIHPIGTSFRKGKNNSVTAEHGEEGSPWAIGNVDGGHTAIHSSLGTFKDFQALRAKAAKLGIELALDIAFQCAPDHPWVTEHPDWFRKRADGSIQYAENPPKKYQDIYPLDFESPDWEGLWEALKGVFLFWIEQGVKIFRVDNPHTKAFPFWEWAITAIKREHPDVLFLAEAFTRPRVMQRLAKLGFSQSYTYFTWRNTGQEIVEYLTELTQTPLREYFRPNFWPNTPDILPESLQIGGRPAFITRLVLAATLSSNYGIYGPAYEMQENLPMKQGGEEYLNSEKYEIRHWDLNAPESLRDVIAQVNQARRANPALQFMESLTFHPTDNPSLLCYSKASPDGSNVVLTVVNLDPVHTQAGWVALDLASLNLTDREPFQVYDQLADRRYLWQGSSNYIELIPDELPAHIFRILRRVRTEKDFDYYL</sequence>
<gene>
    <name evidence="6" type="primary">glgE</name>
    <name evidence="8" type="ORF">C7378_0753</name>
</gene>
<comment type="subunit">
    <text evidence="1 6">Homodimer.</text>
</comment>
<dbReference type="InterPro" id="IPR021828">
    <property type="entry name" value="GlgE_dom_N/S"/>
</dbReference>
<organism evidence="8 9">
    <name type="scientific">Acidipila rosea</name>
    <dbReference type="NCBI Taxonomy" id="768535"/>
    <lineage>
        <taxon>Bacteria</taxon>
        <taxon>Pseudomonadati</taxon>
        <taxon>Acidobacteriota</taxon>
        <taxon>Terriglobia</taxon>
        <taxon>Terriglobales</taxon>
        <taxon>Acidobacteriaceae</taxon>
        <taxon>Acidipila</taxon>
    </lineage>
</organism>
<keyword evidence="9" id="KW-1185">Reference proteome</keyword>
<dbReference type="Gene3D" id="1.20.58.80">
    <property type="entry name" value="Phosphotransferase system, lactose/cellobiose-type IIA subunit"/>
    <property type="match status" value="1"/>
</dbReference>
<dbReference type="InterPro" id="IPR017853">
    <property type="entry name" value="GH"/>
</dbReference>
<name>A0A4V2PVY5_9BACT</name>
<dbReference type="Proteomes" id="UP000295210">
    <property type="component" value="Unassembled WGS sequence"/>
</dbReference>
<dbReference type="AlphaFoldDB" id="A0A4V2PVY5"/>
<dbReference type="Gene3D" id="2.60.40.1180">
    <property type="entry name" value="Golgi alpha-mannosidase II"/>
    <property type="match status" value="1"/>
</dbReference>
<dbReference type="Pfam" id="PF00128">
    <property type="entry name" value="Alpha-amylase"/>
    <property type="match status" value="1"/>
</dbReference>
<keyword evidence="4 6" id="KW-0119">Carbohydrate metabolism</keyword>
<dbReference type="CDD" id="cd11344">
    <property type="entry name" value="AmyAc_GlgE_like"/>
    <property type="match status" value="1"/>
</dbReference>
<dbReference type="RefSeq" id="WP_243648045.1">
    <property type="nucleotide sequence ID" value="NZ_SMGK01000001.1"/>
</dbReference>
<evidence type="ECO:0000313" key="9">
    <source>
        <dbReference type="Proteomes" id="UP000295210"/>
    </source>
</evidence>
<comment type="function">
    <text evidence="6">Maltosyltransferase that uses maltose 1-phosphate (M1P) as the sugar donor to elongate linear or branched alpha-(1-&gt;4)-glucans. Is involved in a branched alpha-glucan biosynthetic pathway from trehalose, together with TreS, Mak and GlgB.</text>
</comment>
<feature type="binding site" evidence="6">
    <location>
        <position position="257"/>
    </location>
    <ligand>
        <name>alpha-maltose 1-phosphate</name>
        <dbReference type="ChEBI" id="CHEBI:63576"/>
    </ligand>
</feature>
<evidence type="ECO:0000256" key="5">
    <source>
        <dbReference type="ARBA" id="ARBA00048735"/>
    </source>
</evidence>
<evidence type="ECO:0000313" key="8">
    <source>
        <dbReference type="EMBL" id="TCK75761.1"/>
    </source>
</evidence>
<evidence type="ECO:0000256" key="2">
    <source>
        <dbReference type="ARBA" id="ARBA00022676"/>
    </source>
</evidence>
<dbReference type="Gene3D" id="3.20.20.80">
    <property type="entry name" value="Glycosidases"/>
    <property type="match status" value="1"/>
</dbReference>
<dbReference type="InterPro" id="IPR026585">
    <property type="entry name" value="GlgE"/>
</dbReference>
<keyword evidence="3 6" id="KW-0808">Transferase</keyword>
<keyword evidence="2 6" id="KW-0328">Glycosyltransferase</keyword>
<dbReference type="EMBL" id="SMGK01000001">
    <property type="protein sequence ID" value="TCK75761.1"/>
    <property type="molecule type" value="Genomic_DNA"/>
</dbReference>
<feature type="binding site" evidence="6">
    <location>
        <begin position="530"/>
        <end position="531"/>
    </location>
    <ligand>
        <name>alpha-maltose 1-phosphate</name>
        <dbReference type="ChEBI" id="CHEBI:63576"/>
    </ligand>
</feature>
<dbReference type="EC" id="2.4.99.16" evidence="6"/>
<evidence type="ECO:0000256" key="1">
    <source>
        <dbReference type="ARBA" id="ARBA00011738"/>
    </source>
</evidence>